<feature type="transmembrane region" description="Helical" evidence="8">
    <location>
        <begin position="271"/>
        <end position="292"/>
    </location>
</feature>
<reference evidence="10" key="1">
    <citation type="journal article" date="2019" name="Int. J. Syst. Evol. Microbiol.">
        <title>The Global Catalogue of Microorganisms (GCM) 10K type strain sequencing project: providing services to taxonomists for standard genome sequencing and annotation.</title>
        <authorList>
            <consortium name="The Broad Institute Genomics Platform"/>
            <consortium name="The Broad Institute Genome Sequencing Center for Infectious Disease"/>
            <person name="Wu L."/>
            <person name="Ma J."/>
        </authorList>
    </citation>
    <scope>NUCLEOTIDE SEQUENCE [LARGE SCALE GENOMIC DNA]</scope>
    <source>
        <strain evidence="10">CGMCC 1.15474</strain>
    </source>
</reference>
<keyword evidence="3" id="KW-0813">Transport</keyword>
<comment type="similarity">
    <text evidence="2">Belongs to the amino acid-polyamine-organocation (APC) superfamily. Spore germination protein (SGP) (TC 2.A.3.9) family.</text>
</comment>
<dbReference type="Pfam" id="PF03845">
    <property type="entry name" value="Spore_permease"/>
    <property type="match status" value="1"/>
</dbReference>
<keyword evidence="5 8" id="KW-0812">Transmembrane</keyword>
<evidence type="ECO:0000313" key="9">
    <source>
        <dbReference type="EMBL" id="MFD2216701.1"/>
    </source>
</evidence>
<feature type="transmembrane region" description="Helical" evidence="8">
    <location>
        <begin position="119"/>
        <end position="139"/>
    </location>
</feature>
<protein>
    <submittedName>
        <fullName evidence="9">Endospore germination permease</fullName>
    </submittedName>
</protein>
<organism evidence="9 10">
    <name type="scientific">Metabacillus endolithicus</name>
    <dbReference type="NCBI Taxonomy" id="1535204"/>
    <lineage>
        <taxon>Bacteria</taxon>
        <taxon>Bacillati</taxon>
        <taxon>Bacillota</taxon>
        <taxon>Bacilli</taxon>
        <taxon>Bacillales</taxon>
        <taxon>Bacillaceae</taxon>
        <taxon>Metabacillus</taxon>
    </lineage>
</organism>
<dbReference type="EMBL" id="JBHUIK010000008">
    <property type="protein sequence ID" value="MFD2216701.1"/>
    <property type="molecule type" value="Genomic_DNA"/>
</dbReference>
<sequence>MKQYVEKISLWQLYILIICFQIGSATLVSIGDDARQDAWIAIIIATVFGAGLILYYTFLLSRLPGKNLFEIFHFCFGKWIGKFLTLLYVIYFFYISARVLRDFGELLVSTIFEVTPLEIISITMMLVIIYMLQLGLEVLGRTSEVFFPYVVTFILVTGIAIWFSGGLEITNLRPVLGDGFKPIIKALFPQLITFPFGEAITFMIVGAYIGTRKGVGKVSAAAVITSGLILTYGSFIQIATLGADLKERATFPLLSASREISLLNFIERVDLIIVFFVMFGIIVKVSLFFYGGLKGLEYIINKPYRSMTLPMGALVAFISVVISHNFIEHIEEGLVFVPFYLHLPFQFGIPILILPILLWKTKKKETTSL</sequence>
<dbReference type="PANTHER" id="PTHR34975">
    <property type="entry name" value="SPORE GERMINATION PROTEIN A2"/>
    <property type="match status" value="1"/>
</dbReference>
<dbReference type="InterPro" id="IPR004761">
    <property type="entry name" value="Spore_GerAB"/>
</dbReference>
<keyword evidence="10" id="KW-1185">Reference proteome</keyword>
<evidence type="ECO:0000256" key="8">
    <source>
        <dbReference type="SAM" id="Phobius"/>
    </source>
</evidence>
<keyword evidence="6 8" id="KW-1133">Transmembrane helix</keyword>
<evidence type="ECO:0000256" key="3">
    <source>
        <dbReference type="ARBA" id="ARBA00022448"/>
    </source>
</evidence>
<comment type="caution">
    <text evidence="9">The sequence shown here is derived from an EMBL/GenBank/DDBJ whole genome shotgun (WGS) entry which is preliminary data.</text>
</comment>
<feature type="transmembrane region" description="Helical" evidence="8">
    <location>
        <begin position="187"/>
        <end position="209"/>
    </location>
</feature>
<evidence type="ECO:0000313" key="10">
    <source>
        <dbReference type="Proteomes" id="UP001597318"/>
    </source>
</evidence>
<feature type="transmembrane region" description="Helical" evidence="8">
    <location>
        <begin position="221"/>
        <end position="243"/>
    </location>
</feature>
<feature type="transmembrane region" description="Helical" evidence="8">
    <location>
        <begin position="38"/>
        <end position="58"/>
    </location>
</feature>
<feature type="transmembrane region" description="Helical" evidence="8">
    <location>
        <begin position="304"/>
        <end position="327"/>
    </location>
</feature>
<feature type="transmembrane region" description="Helical" evidence="8">
    <location>
        <begin position="12"/>
        <end position="32"/>
    </location>
</feature>
<evidence type="ECO:0000256" key="1">
    <source>
        <dbReference type="ARBA" id="ARBA00004141"/>
    </source>
</evidence>
<evidence type="ECO:0000256" key="4">
    <source>
        <dbReference type="ARBA" id="ARBA00022544"/>
    </source>
</evidence>
<dbReference type="Proteomes" id="UP001597318">
    <property type="component" value="Unassembled WGS sequence"/>
</dbReference>
<keyword evidence="4" id="KW-0309">Germination</keyword>
<evidence type="ECO:0000256" key="5">
    <source>
        <dbReference type="ARBA" id="ARBA00022692"/>
    </source>
</evidence>
<gene>
    <name evidence="9" type="ORF">ACFSKK_23780</name>
</gene>
<dbReference type="PANTHER" id="PTHR34975:SF2">
    <property type="entry name" value="SPORE GERMINATION PROTEIN A2"/>
    <property type="match status" value="1"/>
</dbReference>
<evidence type="ECO:0000256" key="7">
    <source>
        <dbReference type="ARBA" id="ARBA00023136"/>
    </source>
</evidence>
<name>A0ABW5C6L3_9BACI</name>
<dbReference type="NCBIfam" id="TIGR00912">
    <property type="entry name" value="2A0309"/>
    <property type="match status" value="1"/>
</dbReference>
<dbReference type="RefSeq" id="WP_247339404.1">
    <property type="nucleotide sequence ID" value="NZ_CP095550.1"/>
</dbReference>
<proteinExistence type="inferred from homology"/>
<comment type="subcellular location">
    <subcellularLocation>
        <location evidence="1">Membrane</location>
        <topology evidence="1">Multi-pass membrane protein</topology>
    </subcellularLocation>
</comment>
<feature type="transmembrane region" description="Helical" evidence="8">
    <location>
        <begin position="79"/>
        <end position="99"/>
    </location>
</feature>
<feature type="transmembrane region" description="Helical" evidence="8">
    <location>
        <begin position="339"/>
        <end position="359"/>
    </location>
</feature>
<keyword evidence="7 8" id="KW-0472">Membrane</keyword>
<accession>A0ABW5C6L3</accession>
<feature type="transmembrane region" description="Helical" evidence="8">
    <location>
        <begin position="146"/>
        <end position="167"/>
    </location>
</feature>
<evidence type="ECO:0000256" key="2">
    <source>
        <dbReference type="ARBA" id="ARBA00007998"/>
    </source>
</evidence>
<evidence type="ECO:0000256" key="6">
    <source>
        <dbReference type="ARBA" id="ARBA00022989"/>
    </source>
</evidence>